<comment type="similarity">
    <text evidence="2 9">Belongs to the cytochrome P450 family.</text>
</comment>
<keyword evidence="5 9" id="KW-0560">Oxidoreductase</keyword>
<evidence type="ECO:0000256" key="2">
    <source>
        <dbReference type="ARBA" id="ARBA00010617"/>
    </source>
</evidence>
<organism evidence="10 11">
    <name type="scientific">Knufia fluminis</name>
    <dbReference type="NCBI Taxonomy" id="191047"/>
    <lineage>
        <taxon>Eukaryota</taxon>
        <taxon>Fungi</taxon>
        <taxon>Dikarya</taxon>
        <taxon>Ascomycota</taxon>
        <taxon>Pezizomycotina</taxon>
        <taxon>Eurotiomycetes</taxon>
        <taxon>Chaetothyriomycetidae</taxon>
        <taxon>Chaetothyriales</taxon>
        <taxon>Trichomeriaceae</taxon>
        <taxon>Knufia</taxon>
    </lineage>
</organism>
<comment type="caution">
    <text evidence="10">The sequence shown here is derived from an EMBL/GenBank/DDBJ whole genome shotgun (WGS) entry which is preliminary data.</text>
</comment>
<dbReference type="Pfam" id="PF00067">
    <property type="entry name" value="p450"/>
    <property type="match status" value="1"/>
</dbReference>
<evidence type="ECO:0000256" key="5">
    <source>
        <dbReference type="ARBA" id="ARBA00023002"/>
    </source>
</evidence>
<dbReference type="PRINTS" id="PR00463">
    <property type="entry name" value="EP450I"/>
</dbReference>
<evidence type="ECO:0000256" key="1">
    <source>
        <dbReference type="ARBA" id="ARBA00001971"/>
    </source>
</evidence>
<keyword evidence="3 8" id="KW-0349">Heme</keyword>
<dbReference type="AlphaFoldDB" id="A0AAN8EFL6"/>
<dbReference type="InterPro" id="IPR001128">
    <property type="entry name" value="Cyt_P450"/>
</dbReference>
<dbReference type="InterPro" id="IPR017972">
    <property type="entry name" value="Cyt_P450_CS"/>
</dbReference>
<evidence type="ECO:0000256" key="3">
    <source>
        <dbReference type="ARBA" id="ARBA00022617"/>
    </source>
</evidence>
<dbReference type="EMBL" id="JAKLMC020000008">
    <property type="protein sequence ID" value="KAK5954584.1"/>
    <property type="molecule type" value="Genomic_DNA"/>
</dbReference>
<dbReference type="InterPro" id="IPR002401">
    <property type="entry name" value="Cyt_P450_E_grp-I"/>
</dbReference>
<dbReference type="InterPro" id="IPR036396">
    <property type="entry name" value="Cyt_P450_sf"/>
</dbReference>
<evidence type="ECO:0000256" key="6">
    <source>
        <dbReference type="ARBA" id="ARBA00023004"/>
    </source>
</evidence>
<accession>A0AAN8EFL6</accession>
<evidence type="ECO:0000313" key="10">
    <source>
        <dbReference type="EMBL" id="KAK5954584.1"/>
    </source>
</evidence>
<protein>
    <recommendedName>
        <fullName evidence="12">Cytochrome P450</fullName>
    </recommendedName>
</protein>
<dbReference type="CDD" id="cd11062">
    <property type="entry name" value="CYP58-like"/>
    <property type="match status" value="1"/>
</dbReference>
<evidence type="ECO:0000256" key="8">
    <source>
        <dbReference type="PIRSR" id="PIRSR602401-1"/>
    </source>
</evidence>
<dbReference type="GO" id="GO:0005506">
    <property type="term" value="F:iron ion binding"/>
    <property type="evidence" value="ECO:0007669"/>
    <property type="project" value="InterPro"/>
</dbReference>
<keyword evidence="11" id="KW-1185">Reference proteome</keyword>
<dbReference type="PANTHER" id="PTHR24305">
    <property type="entry name" value="CYTOCHROME P450"/>
    <property type="match status" value="1"/>
</dbReference>
<comment type="cofactor">
    <cofactor evidence="1 8">
        <name>heme</name>
        <dbReference type="ChEBI" id="CHEBI:30413"/>
    </cofactor>
</comment>
<evidence type="ECO:0008006" key="12">
    <source>
        <dbReference type="Google" id="ProtNLM"/>
    </source>
</evidence>
<dbReference type="GO" id="GO:0004497">
    <property type="term" value="F:monooxygenase activity"/>
    <property type="evidence" value="ECO:0007669"/>
    <property type="project" value="UniProtKB-KW"/>
</dbReference>
<gene>
    <name evidence="10" type="ORF">OHC33_004306</name>
</gene>
<dbReference type="SUPFAM" id="SSF48264">
    <property type="entry name" value="Cytochrome P450"/>
    <property type="match status" value="1"/>
</dbReference>
<evidence type="ECO:0000256" key="9">
    <source>
        <dbReference type="RuleBase" id="RU000461"/>
    </source>
</evidence>
<dbReference type="GO" id="GO:0020037">
    <property type="term" value="F:heme binding"/>
    <property type="evidence" value="ECO:0007669"/>
    <property type="project" value="InterPro"/>
</dbReference>
<keyword evidence="7 9" id="KW-0503">Monooxygenase</keyword>
<dbReference type="GO" id="GO:0016705">
    <property type="term" value="F:oxidoreductase activity, acting on paired donors, with incorporation or reduction of molecular oxygen"/>
    <property type="evidence" value="ECO:0007669"/>
    <property type="project" value="InterPro"/>
</dbReference>
<evidence type="ECO:0000256" key="7">
    <source>
        <dbReference type="ARBA" id="ARBA00023033"/>
    </source>
</evidence>
<feature type="binding site" description="axial binding residue" evidence="8">
    <location>
        <position position="434"/>
    </location>
    <ligand>
        <name>heme</name>
        <dbReference type="ChEBI" id="CHEBI:30413"/>
    </ligand>
    <ligandPart>
        <name>Fe</name>
        <dbReference type="ChEBI" id="CHEBI:18248"/>
    </ligandPart>
</feature>
<dbReference type="Proteomes" id="UP001316803">
    <property type="component" value="Unassembled WGS sequence"/>
</dbReference>
<dbReference type="PANTHER" id="PTHR24305:SF157">
    <property type="entry name" value="N-ACETYLTRYPTOPHAN 6-HYDROXYLASE IVOC-RELATED"/>
    <property type="match status" value="1"/>
</dbReference>
<evidence type="ECO:0000256" key="4">
    <source>
        <dbReference type="ARBA" id="ARBA00022723"/>
    </source>
</evidence>
<keyword evidence="4 8" id="KW-0479">Metal-binding</keyword>
<name>A0AAN8EFL6_9EURO</name>
<sequence length="490" mass="56520">MSAHDAGPPQPLCQKTTLLGISEDHRDNLTHIHAQGVQYEVYWEVYRDGRFSEHIGQLHKQYGPIIRVNPNELHIIDPEFHDQIYNFSPDIDRPPVTLDNLQFTPSSTLHRVRRKAFDPYFSKPAVLKLESVVRSSVEELCQRLSEYKTSGQPASISVLARCLTSDLITEYMFGSPYGHLTHIEGSEAFFRAQSAMSASFFMWRENRFVDRMVKMTRLIPMSMLSPGSNMHLMMQFMQNLMQRVETIREQSQSTSKAEGTGHKVLMEDYPHLDLPEKDKSLSVHFDTAGLFLTAGLETTAFTIEQAVFHLLDQPALLAKLQDELSGAIPQPNKIASWTELEKLPYLSAVIQESLRMSVGVMSRLPRKNTRHDMHYKEWVIPRNSYVGMSNRFTNYNAEVFPDPYTFNPDRWLQGNESKKLEKYMVSFSKGSRRCIGMHLAYAELYLMLATMFRQFRFELYETTRKAVDPKIDYFVPKPEHGTMGVRVLVK</sequence>
<dbReference type="PROSITE" id="PS00086">
    <property type="entry name" value="CYTOCHROME_P450"/>
    <property type="match status" value="1"/>
</dbReference>
<keyword evidence="6 8" id="KW-0408">Iron</keyword>
<reference evidence="10 11" key="1">
    <citation type="submission" date="2022-12" db="EMBL/GenBank/DDBJ databases">
        <title>Genomic features and morphological characterization of a novel Knufia sp. strain isolated from spacecraft assembly facility.</title>
        <authorList>
            <person name="Teixeira M."/>
            <person name="Chander A.M."/>
            <person name="Stajich J.E."/>
            <person name="Venkateswaran K."/>
        </authorList>
    </citation>
    <scope>NUCLEOTIDE SEQUENCE [LARGE SCALE GENOMIC DNA]</scope>
    <source>
        <strain evidence="10 11">FJI-L2-BK-P2</strain>
    </source>
</reference>
<evidence type="ECO:0000313" key="11">
    <source>
        <dbReference type="Proteomes" id="UP001316803"/>
    </source>
</evidence>
<dbReference type="PRINTS" id="PR00385">
    <property type="entry name" value="P450"/>
</dbReference>
<dbReference type="InterPro" id="IPR050121">
    <property type="entry name" value="Cytochrome_P450_monoxygenase"/>
</dbReference>
<dbReference type="Gene3D" id="1.10.630.10">
    <property type="entry name" value="Cytochrome P450"/>
    <property type="match status" value="1"/>
</dbReference>
<proteinExistence type="inferred from homology"/>